<evidence type="ECO:0000313" key="1">
    <source>
        <dbReference type="EMBL" id="CAH1400126.1"/>
    </source>
</evidence>
<protein>
    <submittedName>
        <fullName evidence="1">Uncharacterized protein</fullName>
    </submittedName>
</protein>
<name>A0A9P0HDR6_NEZVI</name>
<organism evidence="1 2">
    <name type="scientific">Nezara viridula</name>
    <name type="common">Southern green stink bug</name>
    <name type="synonym">Cimex viridulus</name>
    <dbReference type="NCBI Taxonomy" id="85310"/>
    <lineage>
        <taxon>Eukaryota</taxon>
        <taxon>Metazoa</taxon>
        <taxon>Ecdysozoa</taxon>
        <taxon>Arthropoda</taxon>
        <taxon>Hexapoda</taxon>
        <taxon>Insecta</taxon>
        <taxon>Pterygota</taxon>
        <taxon>Neoptera</taxon>
        <taxon>Paraneoptera</taxon>
        <taxon>Hemiptera</taxon>
        <taxon>Heteroptera</taxon>
        <taxon>Panheteroptera</taxon>
        <taxon>Pentatomomorpha</taxon>
        <taxon>Pentatomoidea</taxon>
        <taxon>Pentatomidae</taxon>
        <taxon>Pentatominae</taxon>
        <taxon>Nezara</taxon>
    </lineage>
</organism>
<dbReference type="Proteomes" id="UP001152798">
    <property type="component" value="Chromosome 4"/>
</dbReference>
<dbReference type="OrthoDB" id="10328066at2759"/>
<sequence length="96" mass="10900">MGVGNNWTKRKVRPAKDVLGARPIAQQPMGPHDLKVELGRAVTLKQWKSGCETTPTLHRENGNKPRQIHIPEHAALIDPWERCRPHATSSCYLFIR</sequence>
<accession>A0A9P0HDR6</accession>
<proteinExistence type="predicted"/>
<evidence type="ECO:0000313" key="2">
    <source>
        <dbReference type="Proteomes" id="UP001152798"/>
    </source>
</evidence>
<reference evidence="1" key="1">
    <citation type="submission" date="2022-01" db="EMBL/GenBank/DDBJ databases">
        <authorList>
            <person name="King R."/>
        </authorList>
    </citation>
    <scope>NUCLEOTIDE SEQUENCE</scope>
</reference>
<dbReference type="AlphaFoldDB" id="A0A9P0HDR6"/>
<gene>
    <name evidence="1" type="ORF">NEZAVI_LOCUS9428</name>
</gene>
<keyword evidence="2" id="KW-1185">Reference proteome</keyword>
<dbReference type="EMBL" id="OV725080">
    <property type="protein sequence ID" value="CAH1400126.1"/>
    <property type="molecule type" value="Genomic_DNA"/>
</dbReference>